<reference evidence="4" key="1">
    <citation type="submission" date="2016-06" db="UniProtKB">
        <authorList>
            <consortium name="WormBaseParasite"/>
        </authorList>
    </citation>
    <scope>IDENTIFICATION</scope>
</reference>
<dbReference type="Gene3D" id="1.10.510.10">
    <property type="entry name" value="Transferase(Phosphotransferase) domain 1"/>
    <property type="match status" value="1"/>
</dbReference>
<proteinExistence type="predicted"/>
<gene>
    <name evidence="2" type="ORF">ECPE_LOCUS17222</name>
</gene>
<evidence type="ECO:0000256" key="1">
    <source>
        <dbReference type="SAM" id="MobiDB-lite"/>
    </source>
</evidence>
<dbReference type="WBParaSite" id="ECPE_0001726701-mRNA-1">
    <property type="protein sequence ID" value="ECPE_0001726701-mRNA-1"/>
    <property type="gene ID" value="ECPE_0001726701"/>
</dbReference>
<reference evidence="2 3" key="2">
    <citation type="submission" date="2018-11" db="EMBL/GenBank/DDBJ databases">
        <authorList>
            <consortium name="Pathogen Informatics"/>
        </authorList>
    </citation>
    <scope>NUCLEOTIDE SEQUENCE [LARGE SCALE GENOMIC DNA]</scope>
    <source>
        <strain evidence="2 3">Egypt</strain>
    </source>
</reference>
<evidence type="ECO:0000313" key="4">
    <source>
        <dbReference type="WBParaSite" id="ECPE_0001726701-mRNA-1"/>
    </source>
</evidence>
<protein>
    <submittedName>
        <fullName evidence="4">PK_Tyr_Ser-Thr domain-containing protein</fullName>
    </submittedName>
</protein>
<sequence length="81" mass="9338">MPQHIRAHMSNCWLADPEKRPSFAELSRSLQVTNGTNAQIGTKHKSDSTSETTNESRDLDDTSRRFTRFHIAVKDKRNREP</sequence>
<keyword evidence="3" id="KW-1185">Reference proteome</keyword>
<dbReference type="AlphaFoldDB" id="A0A183BDD7"/>
<feature type="compositionally biased region" description="Basic and acidic residues" evidence="1">
    <location>
        <begin position="44"/>
        <end position="63"/>
    </location>
</feature>
<feature type="compositionally biased region" description="Polar residues" evidence="1">
    <location>
        <begin position="30"/>
        <end position="40"/>
    </location>
</feature>
<name>A0A183BDD7_9TREM</name>
<dbReference type="Proteomes" id="UP000272942">
    <property type="component" value="Unassembled WGS sequence"/>
</dbReference>
<evidence type="ECO:0000313" key="2">
    <source>
        <dbReference type="EMBL" id="VDP94511.1"/>
    </source>
</evidence>
<dbReference type="EMBL" id="UZAN01068113">
    <property type="protein sequence ID" value="VDP94511.1"/>
    <property type="molecule type" value="Genomic_DNA"/>
</dbReference>
<accession>A0A183BDD7</accession>
<feature type="region of interest" description="Disordered" evidence="1">
    <location>
        <begin position="30"/>
        <end position="63"/>
    </location>
</feature>
<evidence type="ECO:0000313" key="3">
    <source>
        <dbReference type="Proteomes" id="UP000272942"/>
    </source>
</evidence>
<organism evidence="4">
    <name type="scientific">Echinostoma caproni</name>
    <dbReference type="NCBI Taxonomy" id="27848"/>
    <lineage>
        <taxon>Eukaryota</taxon>
        <taxon>Metazoa</taxon>
        <taxon>Spiralia</taxon>
        <taxon>Lophotrochozoa</taxon>
        <taxon>Platyhelminthes</taxon>
        <taxon>Trematoda</taxon>
        <taxon>Digenea</taxon>
        <taxon>Plagiorchiida</taxon>
        <taxon>Echinostomata</taxon>
        <taxon>Echinostomatoidea</taxon>
        <taxon>Echinostomatidae</taxon>
        <taxon>Echinostoma</taxon>
    </lineage>
</organism>